<dbReference type="GO" id="GO:0005829">
    <property type="term" value="C:cytosol"/>
    <property type="evidence" value="ECO:0007669"/>
    <property type="project" value="TreeGrafter"/>
</dbReference>
<dbReference type="VEuPathDB" id="FungiDB:BD410DRAFT_645182"/>
<dbReference type="STRING" id="50990.A0A4Y7PM41"/>
<evidence type="ECO:0000256" key="1">
    <source>
        <dbReference type="ARBA" id="ARBA00006133"/>
    </source>
</evidence>
<proteinExistence type="inferred from homology"/>
<dbReference type="Proteomes" id="UP000294933">
    <property type="component" value="Unassembled WGS sequence"/>
</dbReference>
<protein>
    <recommendedName>
        <fullName evidence="3">Telomere length regulation protein conserved domain-containing protein</fullName>
    </recommendedName>
</protein>
<dbReference type="PANTHER" id="PTHR15830">
    <property type="entry name" value="TELOMERE LENGTH REGULATION PROTEIN TEL2 FAMILY MEMBER"/>
    <property type="match status" value="1"/>
</dbReference>
<dbReference type="InterPro" id="IPR051970">
    <property type="entry name" value="TEL2_Regulation"/>
</dbReference>
<evidence type="ECO:0000313" key="5">
    <source>
        <dbReference type="Proteomes" id="UP000294933"/>
    </source>
</evidence>
<dbReference type="Pfam" id="PF10193">
    <property type="entry name" value="Telomere_reg-2"/>
    <property type="match status" value="1"/>
</dbReference>
<gene>
    <name evidence="4" type="ORF">BD410DRAFT_645182</name>
</gene>
<dbReference type="GO" id="GO:0042162">
    <property type="term" value="F:telomeric DNA binding"/>
    <property type="evidence" value="ECO:0007669"/>
    <property type="project" value="TreeGrafter"/>
</dbReference>
<comment type="similarity">
    <text evidence="1">Belongs to the TEL2 family.</text>
</comment>
<dbReference type="InterPro" id="IPR038528">
    <property type="entry name" value="TEL2_C_sf"/>
</dbReference>
<dbReference type="EMBL" id="ML170249">
    <property type="protein sequence ID" value="TDL16198.1"/>
    <property type="molecule type" value="Genomic_DNA"/>
</dbReference>
<evidence type="ECO:0000256" key="2">
    <source>
        <dbReference type="SAM" id="MobiDB-lite"/>
    </source>
</evidence>
<sequence length="553" mass="60384">MLVAEYVAKRTGKKLDFGDWDGDSDGKPWARKVRALLESRDVEAVEAEHDIVRLEMQVDAELPIENAGKMEANTTVTSKNMKEIQNSTDEHDSDDSLTGYASDGDSSRSPSPTPSELAEIEKDPMLNVGKKKVAKPVYLADLGGMLRSTAKPDDPQEADRIEVAITCAEELIRKKKGFGLELEENAVNLVYGLLALNNNFELDDFDAKRQGALNALVACCPQRAPPAIIEEFFKNQYSTEQRFAMLNALALGARELASLPIPPSTVPKERTAFPSRRLPPALHQKYLPDSAEDSGGRVRALVDDISQLAIDKGKEATEDKVPAFVRERQLRIKQPSRINEISLRNQELSARNTPKRETTFTDVAAEYFLGPLVARFWLFLRDEQTREARTAHRTHSYRGTGTGLILNPMVLAQLLGTTTVLVHAARHAPAFLAVLAPDALELALTLGTRPLSTAEEDKEREAAVLTACLELAVVVIDACLELDGGRSLGLEHTALVVGSGEWAGEVLGLLDKGARVQGGGGVQEVKLKRAAAGVVIKVDELTSRWRPSMISVG</sequence>
<dbReference type="GO" id="GO:0051879">
    <property type="term" value="F:Hsp90 protein binding"/>
    <property type="evidence" value="ECO:0007669"/>
    <property type="project" value="TreeGrafter"/>
</dbReference>
<keyword evidence="5" id="KW-1185">Reference proteome</keyword>
<feature type="domain" description="Telomere length regulation protein conserved" evidence="3">
    <location>
        <begin position="136"/>
        <end position="253"/>
    </location>
</feature>
<dbReference type="AlphaFoldDB" id="A0A4Y7PM41"/>
<accession>A0A4Y7PM41</accession>
<dbReference type="InterPro" id="IPR019337">
    <property type="entry name" value="Telomere_length_regulation_dom"/>
</dbReference>
<evidence type="ECO:0000313" key="4">
    <source>
        <dbReference type="EMBL" id="TDL16198.1"/>
    </source>
</evidence>
<dbReference type="PANTHER" id="PTHR15830:SF10">
    <property type="entry name" value="TELOMERE LENGTH REGULATION PROTEIN TEL2 HOMOLOG"/>
    <property type="match status" value="1"/>
</dbReference>
<reference evidence="4 5" key="1">
    <citation type="submission" date="2018-06" db="EMBL/GenBank/DDBJ databases">
        <title>A transcriptomic atlas of mushroom development highlights an independent origin of complex multicellularity.</title>
        <authorList>
            <consortium name="DOE Joint Genome Institute"/>
            <person name="Krizsan K."/>
            <person name="Almasi E."/>
            <person name="Merenyi Z."/>
            <person name="Sahu N."/>
            <person name="Viragh M."/>
            <person name="Koszo T."/>
            <person name="Mondo S."/>
            <person name="Kiss B."/>
            <person name="Balint B."/>
            <person name="Kues U."/>
            <person name="Barry K."/>
            <person name="Hegedus J.C."/>
            <person name="Henrissat B."/>
            <person name="Johnson J."/>
            <person name="Lipzen A."/>
            <person name="Ohm R."/>
            <person name="Nagy I."/>
            <person name="Pangilinan J."/>
            <person name="Yan J."/>
            <person name="Xiong Y."/>
            <person name="Grigoriev I.V."/>
            <person name="Hibbett D.S."/>
            <person name="Nagy L.G."/>
        </authorList>
    </citation>
    <scope>NUCLEOTIDE SEQUENCE [LARGE SCALE GENOMIC DNA]</scope>
    <source>
        <strain evidence="4 5">SZMC22713</strain>
    </source>
</reference>
<evidence type="ECO:0000259" key="3">
    <source>
        <dbReference type="Pfam" id="PF10193"/>
    </source>
</evidence>
<dbReference type="OrthoDB" id="10254187at2759"/>
<organism evidence="4 5">
    <name type="scientific">Rickenella mellea</name>
    <dbReference type="NCBI Taxonomy" id="50990"/>
    <lineage>
        <taxon>Eukaryota</taxon>
        <taxon>Fungi</taxon>
        <taxon>Dikarya</taxon>
        <taxon>Basidiomycota</taxon>
        <taxon>Agaricomycotina</taxon>
        <taxon>Agaricomycetes</taxon>
        <taxon>Hymenochaetales</taxon>
        <taxon>Rickenellaceae</taxon>
        <taxon>Rickenella</taxon>
    </lineage>
</organism>
<feature type="region of interest" description="Disordered" evidence="2">
    <location>
        <begin position="85"/>
        <end position="124"/>
    </location>
</feature>
<name>A0A4Y7PM41_9AGAM</name>
<dbReference type="Gene3D" id="1.25.40.720">
    <property type="entry name" value="Telomere length regulation protein 2, C-terminal domain"/>
    <property type="match status" value="1"/>
</dbReference>
<dbReference type="GO" id="GO:0051083">
    <property type="term" value="P:'de novo' cotranslational protein folding"/>
    <property type="evidence" value="ECO:0007669"/>
    <property type="project" value="TreeGrafter"/>
</dbReference>